<evidence type="ECO:0000313" key="3">
    <source>
        <dbReference type="Proteomes" id="UP001597218"/>
    </source>
</evidence>
<protein>
    <recommendedName>
        <fullName evidence="4">Lipoprotein</fullName>
    </recommendedName>
</protein>
<gene>
    <name evidence="2" type="ORF">ACFSFY_06300</name>
</gene>
<reference evidence="3" key="1">
    <citation type="journal article" date="2019" name="Int. J. Syst. Evol. Microbiol.">
        <title>The Global Catalogue of Microorganisms (GCM) 10K type strain sequencing project: providing services to taxonomists for standard genome sequencing and annotation.</title>
        <authorList>
            <consortium name="The Broad Institute Genomics Platform"/>
            <consortium name="The Broad Institute Genome Sequencing Center for Infectious Disease"/>
            <person name="Wu L."/>
            <person name="Ma J."/>
        </authorList>
    </citation>
    <scope>NUCLEOTIDE SEQUENCE [LARGE SCALE GENOMIC DNA]</scope>
    <source>
        <strain evidence="3">CGMCC 4.7177</strain>
    </source>
</reference>
<keyword evidence="3" id="KW-1185">Reference proteome</keyword>
<dbReference type="RefSeq" id="WP_381536333.1">
    <property type="nucleotide sequence ID" value="NZ_JBHUGI010000014.1"/>
</dbReference>
<comment type="caution">
    <text evidence="2">The sequence shown here is derived from an EMBL/GenBank/DDBJ whole genome shotgun (WGS) entry which is preliminary data.</text>
</comment>
<dbReference type="Proteomes" id="UP001597218">
    <property type="component" value="Unassembled WGS sequence"/>
</dbReference>
<feature type="coiled-coil region" evidence="1">
    <location>
        <begin position="123"/>
        <end position="150"/>
    </location>
</feature>
<evidence type="ECO:0008006" key="4">
    <source>
        <dbReference type="Google" id="ProtNLM"/>
    </source>
</evidence>
<dbReference type="PROSITE" id="PS51257">
    <property type="entry name" value="PROKAR_LIPOPROTEIN"/>
    <property type="match status" value="1"/>
</dbReference>
<proteinExistence type="predicted"/>
<organism evidence="2 3">
    <name type="scientific">Sporosarcina siberiensis</name>
    <dbReference type="NCBI Taxonomy" id="1365606"/>
    <lineage>
        <taxon>Bacteria</taxon>
        <taxon>Bacillati</taxon>
        <taxon>Bacillota</taxon>
        <taxon>Bacilli</taxon>
        <taxon>Bacillales</taxon>
        <taxon>Caryophanaceae</taxon>
        <taxon>Sporosarcina</taxon>
    </lineage>
</organism>
<evidence type="ECO:0000313" key="2">
    <source>
        <dbReference type="EMBL" id="MFD1927676.1"/>
    </source>
</evidence>
<name>A0ABW4SE74_9BACL</name>
<dbReference type="EMBL" id="JBHUGI010000014">
    <property type="protein sequence ID" value="MFD1927676.1"/>
    <property type="molecule type" value="Genomic_DNA"/>
</dbReference>
<keyword evidence="1" id="KW-0175">Coiled coil</keyword>
<sequence length="227" mass="26282">MNIRKYYSLLLVVFILCVMVGCANEPLNELSKEYGEAQTSSKTNKPVSDGKVYNVEREMTNEEVHQIQSFFMNDSVKLLNAQLSYEPNFQESLKSMTERTDSVGEVKKIRDNKLPIIHLTIQKENTEYYLQIFEDEIKNLKRNHKEIDKMGSWNLIVNNEATSGEKTYNIAVSTINLKDRVFTVLIQNYDVNTDTSVTSYKRSEIENFINTLQIENSIDILLTDRLS</sequence>
<accession>A0ABW4SE74</accession>
<evidence type="ECO:0000256" key="1">
    <source>
        <dbReference type="SAM" id="Coils"/>
    </source>
</evidence>